<dbReference type="Gene3D" id="1.10.3720.10">
    <property type="entry name" value="MetI-like"/>
    <property type="match status" value="1"/>
</dbReference>
<dbReference type="SUPFAM" id="SSF161098">
    <property type="entry name" value="MetI-like"/>
    <property type="match status" value="1"/>
</dbReference>
<gene>
    <name evidence="9" type="ORF">Afil01_58960</name>
</gene>
<feature type="transmembrane region" description="Helical" evidence="7">
    <location>
        <begin position="146"/>
        <end position="170"/>
    </location>
</feature>
<dbReference type="RefSeq" id="WP_285666456.1">
    <property type="nucleotide sequence ID" value="NZ_BSTX01000004.1"/>
</dbReference>
<feature type="transmembrane region" description="Helical" evidence="7">
    <location>
        <begin position="296"/>
        <end position="322"/>
    </location>
</feature>
<organism evidence="9 10">
    <name type="scientific">Actinorhabdospora filicis</name>
    <dbReference type="NCBI Taxonomy" id="1785913"/>
    <lineage>
        <taxon>Bacteria</taxon>
        <taxon>Bacillati</taxon>
        <taxon>Actinomycetota</taxon>
        <taxon>Actinomycetes</taxon>
        <taxon>Micromonosporales</taxon>
        <taxon>Micromonosporaceae</taxon>
        <taxon>Actinorhabdospora</taxon>
    </lineage>
</organism>
<evidence type="ECO:0000259" key="8">
    <source>
        <dbReference type="PROSITE" id="PS50928"/>
    </source>
</evidence>
<protein>
    <submittedName>
        <fullName evidence="9">ABC transporter permease</fullName>
    </submittedName>
</protein>
<keyword evidence="2 7" id="KW-0813">Transport</keyword>
<keyword evidence="6 7" id="KW-0472">Membrane</keyword>
<keyword evidence="10" id="KW-1185">Reference proteome</keyword>
<proteinExistence type="inferred from homology"/>
<dbReference type="InterPro" id="IPR035906">
    <property type="entry name" value="MetI-like_sf"/>
</dbReference>
<name>A0A9W6SQH6_9ACTN</name>
<feature type="transmembrane region" description="Helical" evidence="7">
    <location>
        <begin position="112"/>
        <end position="134"/>
    </location>
</feature>
<evidence type="ECO:0000256" key="1">
    <source>
        <dbReference type="ARBA" id="ARBA00004651"/>
    </source>
</evidence>
<evidence type="ECO:0000256" key="6">
    <source>
        <dbReference type="ARBA" id="ARBA00023136"/>
    </source>
</evidence>
<comment type="caution">
    <text evidence="9">The sequence shown here is derived from an EMBL/GenBank/DDBJ whole genome shotgun (WGS) entry which is preliminary data.</text>
</comment>
<evidence type="ECO:0000256" key="2">
    <source>
        <dbReference type="ARBA" id="ARBA00022448"/>
    </source>
</evidence>
<sequence length="329" mass="35744">MFRFLIRRILLAVLTLFAISVVAFGLFFAVPADPATTMCARGCDQVTKDQIHARLHLDDPIYVQYFDYMKGIFVGREYGAGDWKRDCPAPCLGFSFRTDEPVMDIVKRSLPITVSIAIGAWIFELLIGVTAGVFAALRRGTVFDKLAISLSLVGAAMPVFFFAAILLYVFVFGTGILPFPEYVPISKNPLAWAGAFILPWLSLALINAANHSRLGRAQMLETLSEDFIRTARAKGLRKSKVSLRHALRAAINPIVTMAGLSLGGLLGGAVITESVFGMQGLGMQTVTAARELNMPLVMATVLIATVFIVVANIVVDVAYAALDPRVRLS</sequence>
<dbReference type="CDD" id="cd06261">
    <property type="entry name" value="TM_PBP2"/>
    <property type="match status" value="1"/>
</dbReference>
<reference evidence="9" key="1">
    <citation type="submission" date="2023-03" db="EMBL/GenBank/DDBJ databases">
        <title>Actinorhabdospora filicis NBRC 111898.</title>
        <authorList>
            <person name="Ichikawa N."/>
            <person name="Sato H."/>
            <person name="Tonouchi N."/>
        </authorList>
    </citation>
    <scope>NUCLEOTIDE SEQUENCE</scope>
    <source>
        <strain evidence="9">NBRC 111898</strain>
    </source>
</reference>
<evidence type="ECO:0000256" key="4">
    <source>
        <dbReference type="ARBA" id="ARBA00022692"/>
    </source>
</evidence>
<evidence type="ECO:0000313" key="9">
    <source>
        <dbReference type="EMBL" id="GLZ81089.1"/>
    </source>
</evidence>
<evidence type="ECO:0000256" key="5">
    <source>
        <dbReference type="ARBA" id="ARBA00022989"/>
    </source>
</evidence>
<dbReference type="PANTHER" id="PTHR43163">
    <property type="entry name" value="DIPEPTIDE TRANSPORT SYSTEM PERMEASE PROTEIN DPPB-RELATED"/>
    <property type="match status" value="1"/>
</dbReference>
<keyword evidence="3" id="KW-1003">Cell membrane</keyword>
<dbReference type="Pfam" id="PF19300">
    <property type="entry name" value="BPD_transp_1_N"/>
    <property type="match status" value="1"/>
</dbReference>
<keyword evidence="4 7" id="KW-0812">Transmembrane</keyword>
<accession>A0A9W6SQH6</accession>
<dbReference type="InterPro" id="IPR045621">
    <property type="entry name" value="BPD_transp_1_N"/>
</dbReference>
<comment type="subcellular location">
    <subcellularLocation>
        <location evidence="1 7">Cell membrane</location>
        <topology evidence="1 7">Multi-pass membrane protein</topology>
    </subcellularLocation>
</comment>
<feature type="domain" description="ABC transmembrane type-1" evidence="8">
    <location>
        <begin position="110"/>
        <end position="315"/>
    </location>
</feature>
<dbReference type="AlphaFoldDB" id="A0A9W6SQH6"/>
<dbReference type="Pfam" id="PF00528">
    <property type="entry name" value="BPD_transp_1"/>
    <property type="match status" value="1"/>
</dbReference>
<feature type="transmembrane region" description="Helical" evidence="7">
    <location>
        <begin position="190"/>
        <end position="209"/>
    </location>
</feature>
<dbReference type="GO" id="GO:0055085">
    <property type="term" value="P:transmembrane transport"/>
    <property type="evidence" value="ECO:0007669"/>
    <property type="project" value="InterPro"/>
</dbReference>
<dbReference type="Proteomes" id="UP001165079">
    <property type="component" value="Unassembled WGS sequence"/>
</dbReference>
<comment type="similarity">
    <text evidence="7">Belongs to the binding-protein-dependent transport system permease family.</text>
</comment>
<dbReference type="EMBL" id="BSTX01000004">
    <property type="protein sequence ID" value="GLZ81089.1"/>
    <property type="molecule type" value="Genomic_DNA"/>
</dbReference>
<dbReference type="PANTHER" id="PTHR43163:SF6">
    <property type="entry name" value="DIPEPTIDE TRANSPORT SYSTEM PERMEASE PROTEIN DPPB-RELATED"/>
    <property type="match status" value="1"/>
</dbReference>
<dbReference type="InterPro" id="IPR000515">
    <property type="entry name" value="MetI-like"/>
</dbReference>
<dbReference type="PROSITE" id="PS50928">
    <property type="entry name" value="ABC_TM1"/>
    <property type="match status" value="1"/>
</dbReference>
<evidence type="ECO:0000256" key="7">
    <source>
        <dbReference type="RuleBase" id="RU363032"/>
    </source>
</evidence>
<evidence type="ECO:0000313" key="10">
    <source>
        <dbReference type="Proteomes" id="UP001165079"/>
    </source>
</evidence>
<evidence type="ECO:0000256" key="3">
    <source>
        <dbReference type="ARBA" id="ARBA00022475"/>
    </source>
</evidence>
<dbReference type="GO" id="GO:0005886">
    <property type="term" value="C:plasma membrane"/>
    <property type="evidence" value="ECO:0007669"/>
    <property type="project" value="UniProtKB-SubCell"/>
</dbReference>
<feature type="transmembrane region" description="Helical" evidence="7">
    <location>
        <begin position="254"/>
        <end position="276"/>
    </location>
</feature>
<keyword evidence="5 7" id="KW-1133">Transmembrane helix</keyword>